<feature type="domain" description="ABC transporter" evidence="2">
    <location>
        <begin position="26"/>
        <end position="79"/>
    </location>
</feature>
<keyword evidence="3" id="KW-0067">ATP-binding</keyword>
<dbReference type="Gene3D" id="3.40.50.300">
    <property type="entry name" value="P-loop containing nucleotide triphosphate hydrolases"/>
    <property type="match status" value="1"/>
</dbReference>
<keyword evidence="1" id="KW-0813">Transport</keyword>
<dbReference type="PANTHER" id="PTHR42781:SF4">
    <property type="entry name" value="SPERMIDINE_PUTRESCINE IMPORT ATP-BINDING PROTEIN POTA"/>
    <property type="match status" value="1"/>
</dbReference>
<dbReference type="InterPro" id="IPR050093">
    <property type="entry name" value="ABC_SmlMolc_Importer"/>
</dbReference>
<feature type="non-terminal residue" evidence="3">
    <location>
        <position position="80"/>
    </location>
</feature>
<dbReference type="GO" id="GO:0016887">
    <property type="term" value="F:ATP hydrolysis activity"/>
    <property type="evidence" value="ECO:0007669"/>
    <property type="project" value="InterPro"/>
</dbReference>
<name>A0A6B0Y264_9RHOB</name>
<accession>A0A6B0Y264</accession>
<dbReference type="GO" id="GO:0005524">
    <property type="term" value="F:ATP binding"/>
    <property type="evidence" value="ECO:0007669"/>
    <property type="project" value="UniProtKB-KW"/>
</dbReference>
<protein>
    <submittedName>
        <fullName evidence="3">ATP-binding cassette domain-containing protein</fullName>
    </submittedName>
</protein>
<dbReference type="EMBL" id="VXRY01000494">
    <property type="protein sequence ID" value="MXY34798.1"/>
    <property type="molecule type" value="Genomic_DNA"/>
</dbReference>
<dbReference type="PANTHER" id="PTHR42781">
    <property type="entry name" value="SPERMIDINE/PUTRESCINE IMPORT ATP-BINDING PROTEIN POTA"/>
    <property type="match status" value="1"/>
</dbReference>
<gene>
    <name evidence="3" type="ORF">F4Y60_12070</name>
</gene>
<keyword evidence="3" id="KW-0547">Nucleotide-binding</keyword>
<dbReference type="AlphaFoldDB" id="A0A6B0Y264"/>
<dbReference type="InterPro" id="IPR003439">
    <property type="entry name" value="ABC_transporter-like_ATP-bd"/>
</dbReference>
<dbReference type="SUPFAM" id="SSF52540">
    <property type="entry name" value="P-loop containing nucleoside triphosphate hydrolases"/>
    <property type="match status" value="1"/>
</dbReference>
<evidence type="ECO:0000259" key="2">
    <source>
        <dbReference type="Pfam" id="PF00005"/>
    </source>
</evidence>
<evidence type="ECO:0000313" key="3">
    <source>
        <dbReference type="EMBL" id="MXY34798.1"/>
    </source>
</evidence>
<dbReference type="InterPro" id="IPR027417">
    <property type="entry name" value="P-loop_NTPase"/>
</dbReference>
<reference evidence="3" key="1">
    <citation type="submission" date="2019-09" db="EMBL/GenBank/DDBJ databases">
        <title>Characterisation of the sponge microbiome using genome-centric metagenomics.</title>
        <authorList>
            <person name="Engelberts J.P."/>
            <person name="Robbins S.J."/>
            <person name="De Goeij J.M."/>
            <person name="Aranda M."/>
            <person name="Bell S.C."/>
            <person name="Webster N.S."/>
        </authorList>
    </citation>
    <scope>NUCLEOTIDE SEQUENCE</scope>
    <source>
        <strain evidence="3">SB0664_bin_43</strain>
    </source>
</reference>
<evidence type="ECO:0000256" key="1">
    <source>
        <dbReference type="ARBA" id="ARBA00022448"/>
    </source>
</evidence>
<dbReference type="Pfam" id="PF00005">
    <property type="entry name" value="ABC_tran"/>
    <property type="match status" value="1"/>
</dbReference>
<comment type="caution">
    <text evidence="3">The sequence shown here is derived from an EMBL/GenBank/DDBJ whole genome shotgun (WGS) entry which is preliminary data.</text>
</comment>
<sequence>MLTLEGIACRRKEFVLHADGSVEGPGIVAVIGPSGSGKSTLMSLIAGFELPDEGRLYWNGTDLTELAPGERPVAVLFQDN</sequence>
<organism evidence="3">
    <name type="scientific">Boseongicola sp. SB0664_bin_43</name>
    <dbReference type="NCBI Taxonomy" id="2604844"/>
    <lineage>
        <taxon>Bacteria</taxon>
        <taxon>Pseudomonadati</taxon>
        <taxon>Pseudomonadota</taxon>
        <taxon>Alphaproteobacteria</taxon>
        <taxon>Rhodobacterales</taxon>
        <taxon>Paracoccaceae</taxon>
        <taxon>Boseongicola</taxon>
    </lineage>
</organism>
<proteinExistence type="predicted"/>